<evidence type="ECO:0000259" key="3">
    <source>
        <dbReference type="PROSITE" id="PS50977"/>
    </source>
</evidence>
<dbReference type="KEGG" id="dbc:MFMK1_001482"/>
<dbReference type="Proteomes" id="UP001329915">
    <property type="component" value="Chromosome"/>
</dbReference>
<dbReference type="PRINTS" id="PR00455">
    <property type="entry name" value="HTHTETR"/>
</dbReference>
<dbReference type="SUPFAM" id="SSF46689">
    <property type="entry name" value="Homeodomain-like"/>
    <property type="match status" value="1"/>
</dbReference>
<sequence length="204" mass="23375">MGKERQLRQREATKNEILDAAREIVFKEGFQGLSVRKITNQLDYSPAIIYHYFKNKNEIIETLVSEGYKRIFAAVSSITRNEDEPEKEIREAFTNLLKAALDSSEEYKAVMLNDDAAVLQKTALLKPGVPEKSPTLKMLCENLRRGIGQGRYSCYDPELTAQVLWTAIFGLIIKVIIEKDVSQEQINRLLDHHFTVLFNGILKR</sequence>
<dbReference type="InterPro" id="IPR009057">
    <property type="entry name" value="Homeodomain-like_sf"/>
</dbReference>
<dbReference type="InterPro" id="IPR050624">
    <property type="entry name" value="HTH-type_Tx_Regulator"/>
</dbReference>
<reference evidence="4 5" key="1">
    <citation type="submission" date="2023-04" db="EMBL/GenBank/DDBJ databases">
        <authorList>
            <person name="Hsu D."/>
        </authorList>
    </citation>
    <scope>NUCLEOTIDE SEQUENCE [LARGE SCALE GENOMIC DNA]</scope>
    <source>
        <strain evidence="4 5">MK1</strain>
    </source>
</reference>
<dbReference type="PROSITE" id="PS50977">
    <property type="entry name" value="HTH_TETR_2"/>
    <property type="match status" value="1"/>
</dbReference>
<dbReference type="AlphaFoldDB" id="A0AAU0UMA0"/>
<dbReference type="InterPro" id="IPR001647">
    <property type="entry name" value="HTH_TetR"/>
</dbReference>
<dbReference type="RefSeq" id="WP_366924503.1">
    <property type="nucleotide sequence ID" value="NZ_CP121694.1"/>
</dbReference>
<protein>
    <submittedName>
        <fullName evidence="4">TetR/AcrR family transcriptional regulator</fullName>
    </submittedName>
</protein>
<gene>
    <name evidence="4" type="ORF">MFMK1_001482</name>
</gene>
<evidence type="ECO:0000256" key="1">
    <source>
        <dbReference type="ARBA" id="ARBA00023125"/>
    </source>
</evidence>
<dbReference type="Pfam" id="PF00440">
    <property type="entry name" value="TetR_N"/>
    <property type="match status" value="1"/>
</dbReference>
<dbReference type="GO" id="GO:0003677">
    <property type="term" value="F:DNA binding"/>
    <property type="evidence" value="ECO:0007669"/>
    <property type="project" value="UniProtKB-UniRule"/>
</dbReference>
<dbReference type="PANTHER" id="PTHR43479:SF11">
    <property type="entry name" value="ACREF_ENVCD OPERON REPRESSOR-RELATED"/>
    <property type="match status" value="1"/>
</dbReference>
<keyword evidence="5" id="KW-1185">Reference proteome</keyword>
<evidence type="ECO:0000313" key="4">
    <source>
        <dbReference type="EMBL" id="WRO21672.1"/>
    </source>
</evidence>
<proteinExistence type="predicted"/>
<dbReference type="SUPFAM" id="SSF48498">
    <property type="entry name" value="Tetracyclin repressor-like, C-terminal domain"/>
    <property type="match status" value="1"/>
</dbReference>
<feature type="domain" description="HTH tetR-type" evidence="3">
    <location>
        <begin position="11"/>
        <end position="71"/>
    </location>
</feature>
<dbReference type="Gene3D" id="1.10.357.10">
    <property type="entry name" value="Tetracycline Repressor, domain 2"/>
    <property type="match status" value="1"/>
</dbReference>
<evidence type="ECO:0000256" key="2">
    <source>
        <dbReference type="PROSITE-ProRule" id="PRU00335"/>
    </source>
</evidence>
<keyword evidence="1 2" id="KW-0238">DNA-binding</keyword>
<dbReference type="PANTHER" id="PTHR43479">
    <property type="entry name" value="ACREF/ENVCD OPERON REPRESSOR-RELATED"/>
    <property type="match status" value="1"/>
</dbReference>
<evidence type="ECO:0000313" key="5">
    <source>
        <dbReference type="Proteomes" id="UP001329915"/>
    </source>
</evidence>
<dbReference type="InterPro" id="IPR036271">
    <property type="entry name" value="Tet_transcr_reg_TetR-rel_C_sf"/>
</dbReference>
<dbReference type="Gene3D" id="1.10.10.60">
    <property type="entry name" value="Homeodomain-like"/>
    <property type="match status" value="1"/>
</dbReference>
<organism evidence="4 5">
    <name type="scientific">Metallumcola ferriviriculae</name>
    <dbReference type="NCBI Taxonomy" id="3039180"/>
    <lineage>
        <taxon>Bacteria</taxon>
        <taxon>Bacillati</taxon>
        <taxon>Bacillota</taxon>
        <taxon>Clostridia</taxon>
        <taxon>Neomoorellales</taxon>
        <taxon>Desulfitibacteraceae</taxon>
        <taxon>Metallumcola</taxon>
    </lineage>
</organism>
<dbReference type="EMBL" id="CP121694">
    <property type="protein sequence ID" value="WRO21672.1"/>
    <property type="molecule type" value="Genomic_DNA"/>
</dbReference>
<name>A0AAU0UMA0_9FIRM</name>
<accession>A0AAU0UMA0</accession>
<feature type="DNA-binding region" description="H-T-H motif" evidence="2">
    <location>
        <begin position="34"/>
        <end position="53"/>
    </location>
</feature>